<keyword evidence="11" id="KW-1185">Reference proteome</keyword>
<dbReference type="Proteomes" id="UP000596742">
    <property type="component" value="Unassembled WGS sequence"/>
</dbReference>
<dbReference type="OrthoDB" id="6105221at2759"/>
<dbReference type="GO" id="GO:0015074">
    <property type="term" value="P:DNA integration"/>
    <property type="evidence" value="ECO:0007669"/>
    <property type="project" value="InterPro"/>
</dbReference>
<keyword evidence="2" id="KW-0548">Nucleotidyltransferase</keyword>
<dbReference type="EMBL" id="UYJE01002730">
    <property type="protein sequence ID" value="VDI13138.1"/>
    <property type="molecule type" value="Genomic_DNA"/>
</dbReference>
<evidence type="ECO:0000256" key="7">
    <source>
        <dbReference type="ARBA" id="ARBA00023125"/>
    </source>
</evidence>
<keyword evidence="6" id="KW-0695">RNA-directed DNA polymerase</keyword>
<dbReference type="Gene3D" id="1.10.443.10">
    <property type="entry name" value="Intergrase catalytic core"/>
    <property type="match status" value="1"/>
</dbReference>
<dbReference type="GO" id="GO:0016787">
    <property type="term" value="F:hydrolase activity"/>
    <property type="evidence" value="ECO:0007669"/>
    <property type="project" value="UniProtKB-KW"/>
</dbReference>
<evidence type="ECO:0000259" key="9">
    <source>
        <dbReference type="Pfam" id="PF17917"/>
    </source>
</evidence>
<evidence type="ECO:0000256" key="1">
    <source>
        <dbReference type="ARBA" id="ARBA00022679"/>
    </source>
</evidence>
<keyword evidence="1" id="KW-0808">Transferase</keyword>
<evidence type="ECO:0000256" key="4">
    <source>
        <dbReference type="ARBA" id="ARBA00022759"/>
    </source>
</evidence>
<evidence type="ECO:0000313" key="10">
    <source>
        <dbReference type="EMBL" id="VDI13138.1"/>
    </source>
</evidence>
<proteinExistence type="predicted"/>
<dbReference type="Gene3D" id="1.10.150.130">
    <property type="match status" value="1"/>
</dbReference>
<evidence type="ECO:0000256" key="6">
    <source>
        <dbReference type="ARBA" id="ARBA00022918"/>
    </source>
</evidence>
<dbReference type="GO" id="GO:0003677">
    <property type="term" value="F:DNA binding"/>
    <property type="evidence" value="ECO:0007669"/>
    <property type="project" value="UniProtKB-KW"/>
</dbReference>
<keyword evidence="3" id="KW-0540">Nuclease</keyword>
<gene>
    <name evidence="10" type="ORF">MGAL_10B094321</name>
</gene>
<evidence type="ECO:0000256" key="8">
    <source>
        <dbReference type="ARBA" id="ARBA00023172"/>
    </source>
</evidence>
<keyword evidence="4" id="KW-0255">Endonuclease</keyword>
<comment type="caution">
    <text evidence="10">The sequence shown here is derived from an EMBL/GenBank/DDBJ whole genome shotgun (WGS) entry which is preliminary data.</text>
</comment>
<evidence type="ECO:0000256" key="3">
    <source>
        <dbReference type="ARBA" id="ARBA00022722"/>
    </source>
</evidence>
<protein>
    <recommendedName>
        <fullName evidence="9">Reverse transcriptase RNase H-like domain-containing protein</fullName>
    </recommendedName>
</protein>
<evidence type="ECO:0000256" key="5">
    <source>
        <dbReference type="ARBA" id="ARBA00022801"/>
    </source>
</evidence>
<dbReference type="InterPro" id="IPR011010">
    <property type="entry name" value="DNA_brk_join_enz"/>
</dbReference>
<dbReference type="GO" id="GO:0006310">
    <property type="term" value="P:DNA recombination"/>
    <property type="evidence" value="ECO:0007669"/>
    <property type="project" value="UniProtKB-KW"/>
</dbReference>
<dbReference type="InterPro" id="IPR036397">
    <property type="entry name" value="RNaseH_sf"/>
</dbReference>
<name>A0A8B6D248_MYTGA</name>
<reference evidence="10" key="1">
    <citation type="submission" date="2018-11" db="EMBL/GenBank/DDBJ databases">
        <authorList>
            <person name="Alioto T."/>
            <person name="Alioto T."/>
        </authorList>
    </citation>
    <scope>NUCLEOTIDE SEQUENCE</scope>
</reference>
<dbReference type="Pfam" id="PF17917">
    <property type="entry name" value="RT_RNaseH"/>
    <property type="match status" value="1"/>
</dbReference>
<dbReference type="PANTHER" id="PTHR34605:SF6">
    <property type="entry name" value="TYR RECOMBINASE DOMAIN-CONTAINING PROTEIN"/>
    <property type="match status" value="1"/>
</dbReference>
<accession>A0A8B6D248</accession>
<dbReference type="CDD" id="cd09275">
    <property type="entry name" value="RNase_HI_RT_DIRS1"/>
    <property type="match status" value="1"/>
</dbReference>
<dbReference type="SUPFAM" id="SSF56349">
    <property type="entry name" value="DNA breaking-rejoining enzymes"/>
    <property type="match status" value="1"/>
</dbReference>
<dbReference type="PANTHER" id="PTHR34605">
    <property type="entry name" value="PHAGE_INTEGRASE DOMAIN-CONTAINING PROTEIN"/>
    <property type="match status" value="1"/>
</dbReference>
<dbReference type="InterPro" id="IPR052925">
    <property type="entry name" value="Phage_Integrase-like_Recomb"/>
</dbReference>
<keyword evidence="7" id="KW-0238">DNA-binding</keyword>
<evidence type="ECO:0000313" key="11">
    <source>
        <dbReference type="Proteomes" id="UP000596742"/>
    </source>
</evidence>
<keyword evidence="5" id="KW-0378">Hydrolase</keyword>
<dbReference type="GO" id="GO:0003964">
    <property type="term" value="F:RNA-directed DNA polymerase activity"/>
    <property type="evidence" value="ECO:0007669"/>
    <property type="project" value="UniProtKB-KW"/>
</dbReference>
<dbReference type="AlphaFoldDB" id="A0A8B6D248"/>
<keyword evidence="8" id="KW-0233">DNA recombination</keyword>
<dbReference type="InterPro" id="IPR010998">
    <property type="entry name" value="Integrase_recombinase_N"/>
</dbReference>
<sequence>MCRCFCDASDVGYGGHLTFDSTDESDEPNMFGSWSISEMKQSSTWRELEAVDRVFKNSVSRIEGKSVKIYTDNKNVSHILKVGSKKPYLQEKAMSVHDTCSKYSIDMSCDWIPRESNTKADRLSRQSDCDDWGIQSWIFEYLNDLWGLKINDHVEAAVLESGVTTDSPLYQLYPKMCKLLLGSRSDNTIKSYFYAFRRWEQYITKLGFAALPTQPIHIALYFTHLLEQGSTFHPIDNAKYGIKWAHEINGLTDPTENSFVSSIQEAAKRTAYKTVTKKEPVTTDMLIQLCEKYSDSEDLLIVRDLTMTLLGFGGFLRYDESSSLLFSNVKVKDDFLVLYLNKSKTDQYRQGNEVLISKGFSVACPFNMYLKYVRLAGFVEGSEMFLFRPVFRSGNTCKLIYKSKKLSYTSARENIISRLKLVSGNLNLGLHSLRSGGATAAANHVANDSRCLKRHGRWKTEKSKDSYIVDSIEKRLKVSQTLGL</sequence>
<dbReference type="InterPro" id="IPR013762">
    <property type="entry name" value="Integrase-like_cat_sf"/>
</dbReference>
<feature type="domain" description="Reverse transcriptase RNase H-like" evidence="9">
    <location>
        <begin position="5"/>
        <end position="91"/>
    </location>
</feature>
<evidence type="ECO:0000256" key="2">
    <source>
        <dbReference type="ARBA" id="ARBA00022695"/>
    </source>
</evidence>
<dbReference type="GO" id="GO:0004519">
    <property type="term" value="F:endonuclease activity"/>
    <property type="evidence" value="ECO:0007669"/>
    <property type="project" value="UniProtKB-KW"/>
</dbReference>
<organism evidence="10 11">
    <name type="scientific">Mytilus galloprovincialis</name>
    <name type="common">Mediterranean mussel</name>
    <dbReference type="NCBI Taxonomy" id="29158"/>
    <lineage>
        <taxon>Eukaryota</taxon>
        <taxon>Metazoa</taxon>
        <taxon>Spiralia</taxon>
        <taxon>Lophotrochozoa</taxon>
        <taxon>Mollusca</taxon>
        <taxon>Bivalvia</taxon>
        <taxon>Autobranchia</taxon>
        <taxon>Pteriomorphia</taxon>
        <taxon>Mytilida</taxon>
        <taxon>Mytiloidea</taxon>
        <taxon>Mytilidae</taxon>
        <taxon>Mytilinae</taxon>
        <taxon>Mytilus</taxon>
    </lineage>
</organism>
<dbReference type="SUPFAM" id="SSF47823">
    <property type="entry name" value="lambda integrase-like, N-terminal domain"/>
    <property type="match status" value="1"/>
</dbReference>
<dbReference type="Gene3D" id="3.30.420.10">
    <property type="entry name" value="Ribonuclease H-like superfamily/Ribonuclease H"/>
    <property type="match status" value="1"/>
</dbReference>
<dbReference type="InterPro" id="IPR041373">
    <property type="entry name" value="RT_RNaseH"/>
</dbReference>